<evidence type="ECO:0000313" key="2">
    <source>
        <dbReference type="EMBL" id="MCZ9294687.1"/>
    </source>
</evidence>
<dbReference type="EMBL" id="JAKMUS010000017">
    <property type="protein sequence ID" value="MCZ9294687.1"/>
    <property type="molecule type" value="Genomic_DNA"/>
</dbReference>
<accession>A0A9X3LUX4</accession>
<evidence type="ECO:0000259" key="1">
    <source>
        <dbReference type="Pfam" id="PF06259"/>
    </source>
</evidence>
<gene>
    <name evidence="2" type="ORF">L8U60_09345</name>
</gene>
<comment type="caution">
    <text evidence="2">The sequence shown here is derived from an EMBL/GenBank/DDBJ whole genome shotgun (WGS) entry which is preliminary data.</text>
</comment>
<evidence type="ECO:0000313" key="3">
    <source>
        <dbReference type="Proteomes" id="UP001146468"/>
    </source>
</evidence>
<dbReference type="GO" id="GO:0016787">
    <property type="term" value="F:hydrolase activity"/>
    <property type="evidence" value="ECO:0007669"/>
    <property type="project" value="UniProtKB-KW"/>
</dbReference>
<dbReference type="SUPFAM" id="SSF53474">
    <property type="entry name" value="alpha/beta-Hydrolases"/>
    <property type="match status" value="1"/>
</dbReference>
<dbReference type="Proteomes" id="UP001146468">
    <property type="component" value="Unassembled WGS sequence"/>
</dbReference>
<dbReference type="AlphaFoldDB" id="A0A9X3LUX4"/>
<reference evidence="2" key="1">
    <citation type="submission" date="2022-02" db="EMBL/GenBank/DDBJ databases">
        <title>Corynebacterium sp. from urogenital microbiome.</title>
        <authorList>
            <person name="Cappelli E.A."/>
            <person name="Ribeiro T.G."/>
            <person name="Peixe L."/>
        </authorList>
    </citation>
    <scope>NUCLEOTIDE SEQUENCE</scope>
    <source>
        <strain evidence="2">C8Ua_172</strain>
    </source>
</reference>
<name>A0A9X3LUX4_9CORY</name>
<organism evidence="2 3">
    <name type="scientific">Corynebacterium meitnerae</name>
    <dbReference type="NCBI Taxonomy" id="2913498"/>
    <lineage>
        <taxon>Bacteria</taxon>
        <taxon>Bacillati</taxon>
        <taxon>Actinomycetota</taxon>
        <taxon>Actinomycetes</taxon>
        <taxon>Mycobacteriales</taxon>
        <taxon>Corynebacteriaceae</taxon>
        <taxon>Corynebacterium</taxon>
    </lineage>
</organism>
<dbReference type="InterPro" id="IPR010427">
    <property type="entry name" value="DUF1023"/>
</dbReference>
<dbReference type="InterPro" id="IPR029058">
    <property type="entry name" value="AB_hydrolase_fold"/>
</dbReference>
<dbReference type="Pfam" id="PF06259">
    <property type="entry name" value="Abhydrolase_8"/>
    <property type="match status" value="1"/>
</dbReference>
<keyword evidence="2" id="KW-0378">Hydrolase</keyword>
<keyword evidence="3" id="KW-1185">Reference proteome</keyword>
<protein>
    <submittedName>
        <fullName evidence="2">Alpha/beta hydrolase family protein</fullName>
    </submittedName>
</protein>
<feature type="domain" description="DUF1023" evidence="1">
    <location>
        <begin position="238"/>
        <end position="358"/>
    </location>
</feature>
<dbReference type="Gene3D" id="3.40.50.1820">
    <property type="entry name" value="alpha/beta hydrolase"/>
    <property type="match status" value="1"/>
</dbReference>
<dbReference type="RefSeq" id="WP_269966105.1">
    <property type="nucleotide sequence ID" value="NZ_JAKMUS010000017.1"/>
</dbReference>
<proteinExistence type="predicted"/>
<sequence>MLVASELTRSAEQMREASSSIRSRIEEAWTHRGMLIDVGLDGPTATQGLERLTSLGAALEEPAERLTAVADVLDMAAVVQRELERAWDALAGSGSAGLGQLTAVNPGLSVVHRAALAALAMQIRMLDQACAASVSGACLLAHEADLDRLVFHPDEPLERISERNLNTVPNSIRDAVRGADGLLLEATPLTDDTGPHYGDGYTVMVGPPGDDSWRINPSSVTTMVAGVTTGDPAHLPGAIARAQQLAATTGGAVVVWQGYRPPVSVPSGANPSYARAGADDLAAFQMALDERFPDARQVVIGHSYGSVVAARAAMDHGLFADELILAGSPGVPARSVDDLNLIGTNTRVLVADSPTDPILALRSGADAVHGFNPADPRFGAEQIPGITGGHSDYFTDGAFVGEVGKAVRR</sequence>